<dbReference type="Proteomes" id="UP000602057">
    <property type="component" value="Unassembled WGS sequence"/>
</dbReference>
<dbReference type="InterPro" id="IPR009057">
    <property type="entry name" value="Homeodomain-like_sf"/>
</dbReference>
<dbReference type="RefSeq" id="WP_188215861.1">
    <property type="nucleotide sequence ID" value="NZ_BAABGH010000010.1"/>
</dbReference>
<protein>
    <submittedName>
        <fullName evidence="1">TetR/AcrR family transcriptional regulator</fullName>
    </submittedName>
</protein>
<dbReference type="Gene3D" id="1.10.357.10">
    <property type="entry name" value="Tetracycline Repressor, domain 2"/>
    <property type="match status" value="1"/>
</dbReference>
<dbReference type="SUPFAM" id="SSF46689">
    <property type="entry name" value="Homeodomain-like"/>
    <property type="match status" value="1"/>
</dbReference>
<evidence type="ECO:0000313" key="1">
    <source>
        <dbReference type="EMBL" id="MBD0835386.1"/>
    </source>
</evidence>
<evidence type="ECO:0000313" key="2">
    <source>
        <dbReference type="Proteomes" id="UP000602057"/>
    </source>
</evidence>
<reference evidence="1" key="1">
    <citation type="journal article" date="2013" name="Int. J. Syst. Evol. Microbiol.">
        <title>Aestuariibaculum suncheonense gen. nov., sp. nov., a marine bacterium of the family Flavobacteriaceae isolated from a tidal flat and emended descriptions of the genera Gaetbulibacter and Tamlana.</title>
        <authorList>
            <person name="Jeong S.H."/>
            <person name="Park M.S."/>
            <person name="Jin H.M."/>
            <person name="Lee K."/>
            <person name="Park W."/>
            <person name="Jeon C.O."/>
        </authorList>
    </citation>
    <scope>NUCLEOTIDE SEQUENCE</scope>
    <source>
        <strain evidence="1">SC17</strain>
    </source>
</reference>
<reference evidence="1" key="2">
    <citation type="submission" date="2020-09" db="EMBL/GenBank/DDBJ databases">
        <authorList>
            <person name="Wu Z."/>
        </authorList>
    </citation>
    <scope>NUCLEOTIDE SEQUENCE</scope>
    <source>
        <strain evidence="1">SC17</strain>
    </source>
</reference>
<proteinExistence type="predicted"/>
<accession>A0A8J6QH79</accession>
<keyword evidence="2" id="KW-1185">Reference proteome</keyword>
<organism evidence="1 2">
    <name type="scientific">Aestuariibaculum suncheonense</name>
    <dbReference type="NCBI Taxonomy" id="1028745"/>
    <lineage>
        <taxon>Bacteria</taxon>
        <taxon>Pseudomonadati</taxon>
        <taxon>Bacteroidota</taxon>
        <taxon>Flavobacteriia</taxon>
        <taxon>Flavobacteriales</taxon>
        <taxon>Flavobacteriaceae</taxon>
    </lineage>
</organism>
<comment type="caution">
    <text evidence="1">The sequence shown here is derived from an EMBL/GenBank/DDBJ whole genome shotgun (WGS) entry which is preliminary data.</text>
</comment>
<sequence>MINLIQSFKIEVPKGIFIKDPETSELGKRIIKHSILLIDELGFELFTFKKLGLAINSNESSIYRYFESKHHLLMYLTSWYWVWIEYQLVLETFALKDTEDKLKKGIEVLTRTTEEDSNFEHINEVVLNKIIISENAKAYLTCDVDTENEEGFFKPFKRVVMRFSELILEYNKTYKHPLSLASSTIEGALQQHFFKQHIKSITNCNSKTSVTQFYTNLIFNTLKHEE</sequence>
<dbReference type="AlphaFoldDB" id="A0A8J6QH79"/>
<gene>
    <name evidence="1" type="ORF">ICJ84_08065</name>
</gene>
<name>A0A8J6QH79_9FLAO</name>
<dbReference type="EMBL" id="JACVXC010000002">
    <property type="protein sequence ID" value="MBD0835386.1"/>
    <property type="molecule type" value="Genomic_DNA"/>
</dbReference>